<organism evidence="1">
    <name type="scientific">Pyramimonas orientalis virus</name>
    <name type="common">PoV01</name>
    <dbReference type="NCBI Taxonomy" id="455367"/>
    <lineage>
        <taxon>Viruses</taxon>
        <taxon>Varidnaviria</taxon>
        <taxon>Bamfordvirae</taxon>
        <taxon>Nucleocytoviricota</taxon>
        <taxon>Megaviricetes</taxon>
        <taxon>Imitervirales</taxon>
        <taxon>Allomimiviridae</taxon>
        <taxon>Heliosvirus</taxon>
        <taxon>Heliosvirus raunefjordenense</taxon>
    </lineage>
</organism>
<sequence length="167" mass="19744">MNHSNVFNKHEFKFIEAIIKHIGENIDMDVHAAMELFGIKYLSNMDHMEKLIKTTTTQCRVKLNTDKQCSRSAKKNGFCMTHNKQFENKTLDKNKIIKLSELSKFETVVQRLRNVREIPKLINTKLIYFDSIEYLHDPHTNNVYDFDTYEKIGKVDNFRQLKTLTNV</sequence>
<protein>
    <submittedName>
        <fullName evidence="1">Uncharacterized protein</fullName>
    </submittedName>
</protein>
<dbReference type="EMBL" id="MT663538">
    <property type="protein sequence ID" value="QOI90489.1"/>
    <property type="molecule type" value="Genomic_DNA"/>
</dbReference>
<name>A0A7L9AXW5_POV01</name>
<reference evidence="1" key="1">
    <citation type="submission" date="2020-06" db="EMBL/GenBank/DDBJ databases">
        <title>Lateral gene transfer of anion-conducting channel rhodopsins between green algae and giant viruses.</title>
        <authorList>
            <person name="Rozenberg A."/>
            <person name="Oppermann J."/>
            <person name="Wietek J."/>
            <person name="Fernandez Lahore R.G."/>
            <person name="Sandaa R.-A."/>
            <person name="Bratbak G."/>
            <person name="Hegemann P."/>
            <person name="Beja O."/>
        </authorList>
    </citation>
    <scope>NUCLEOTIDE SEQUENCE</scope>
    <source>
        <strain evidence="1">01B</strain>
    </source>
</reference>
<proteinExistence type="predicted"/>
<evidence type="ECO:0000313" key="1">
    <source>
        <dbReference type="EMBL" id="QOI90489.1"/>
    </source>
</evidence>
<organismHost>
    <name type="scientific">Pyramimonas plurioculata</name>
    <dbReference type="NCBI Taxonomy" id="36893"/>
</organismHost>
<accession>A0A7L9AXW5</accession>
<gene>
    <name evidence="1" type="ORF">HWQ62_00354</name>
</gene>